<sequence length="50" mass="6248">MLTEKERSNMIQFLEKYFNIDSEQLLNSSDRMLETTYEFYYSRKEMECDF</sequence>
<dbReference type="AlphaFoldDB" id="A0A396SC15"/>
<keyword evidence="2" id="KW-1185">Reference proteome</keyword>
<gene>
    <name evidence="1" type="ORF">D1B33_14290</name>
</gene>
<comment type="caution">
    <text evidence="1">The sequence shown here is derived from an EMBL/GenBank/DDBJ whole genome shotgun (WGS) entry which is preliminary data.</text>
</comment>
<organism evidence="1 2">
    <name type="scientific">Ureibacillus yapensis</name>
    <dbReference type="NCBI Taxonomy" id="2304605"/>
    <lineage>
        <taxon>Bacteria</taxon>
        <taxon>Bacillati</taxon>
        <taxon>Bacillota</taxon>
        <taxon>Bacilli</taxon>
        <taxon>Bacillales</taxon>
        <taxon>Caryophanaceae</taxon>
        <taxon>Ureibacillus</taxon>
    </lineage>
</organism>
<dbReference type="Proteomes" id="UP000265692">
    <property type="component" value="Unassembled WGS sequence"/>
</dbReference>
<proteinExistence type="predicted"/>
<evidence type="ECO:0000313" key="1">
    <source>
        <dbReference type="EMBL" id="RHW33973.1"/>
    </source>
</evidence>
<dbReference type="EMBL" id="QWEI01000009">
    <property type="protein sequence ID" value="RHW33973.1"/>
    <property type="molecule type" value="Genomic_DNA"/>
</dbReference>
<accession>A0A396SC15</accession>
<protein>
    <submittedName>
        <fullName evidence="1">BH0509 family protein</fullName>
    </submittedName>
</protein>
<name>A0A396SC15_9BACL</name>
<dbReference type="NCBIfam" id="NF033562">
    <property type="entry name" value="BH0509_fam"/>
    <property type="match status" value="1"/>
</dbReference>
<dbReference type="InterPro" id="IPR049615">
    <property type="entry name" value="BH0509-like"/>
</dbReference>
<dbReference type="OrthoDB" id="2740027at2"/>
<dbReference type="RefSeq" id="WP_118877088.1">
    <property type="nucleotide sequence ID" value="NZ_QWEI01000009.1"/>
</dbReference>
<evidence type="ECO:0000313" key="2">
    <source>
        <dbReference type="Proteomes" id="UP000265692"/>
    </source>
</evidence>
<reference evidence="1 2" key="1">
    <citation type="submission" date="2018-08" db="EMBL/GenBank/DDBJ databases">
        <title>Lysinibacillus sp. YLB-03 draft genome sequence.</title>
        <authorList>
            <person name="Yu L."/>
        </authorList>
    </citation>
    <scope>NUCLEOTIDE SEQUENCE [LARGE SCALE GENOMIC DNA]</scope>
    <source>
        <strain evidence="1 2">YLB-03</strain>
    </source>
</reference>